<keyword evidence="3" id="KW-0378">Hydrolase</keyword>
<protein>
    <recommendedName>
        <fullName evidence="2">N-acetylmuramoyl-L-alanine amidase</fullName>
        <ecNumber evidence="2">3.5.1.28</ecNumber>
    </recommendedName>
</protein>
<dbReference type="PANTHER" id="PTHR30404">
    <property type="entry name" value="N-ACETYLMURAMOYL-L-ALANINE AMIDASE"/>
    <property type="match status" value="1"/>
</dbReference>
<dbReference type="SUPFAM" id="SSF53187">
    <property type="entry name" value="Zn-dependent exopeptidases"/>
    <property type="match status" value="1"/>
</dbReference>
<name>H8GIS8_METAL</name>
<dbReference type="CDD" id="cd02696">
    <property type="entry name" value="MurNAc-LAA"/>
    <property type="match status" value="1"/>
</dbReference>
<proteinExistence type="predicted"/>
<dbReference type="GO" id="GO:0030288">
    <property type="term" value="C:outer membrane-bounded periplasmic space"/>
    <property type="evidence" value="ECO:0007669"/>
    <property type="project" value="TreeGrafter"/>
</dbReference>
<comment type="catalytic activity">
    <reaction evidence="1">
        <text>Hydrolyzes the link between N-acetylmuramoyl residues and L-amino acid residues in certain cell-wall glycopeptides.</text>
        <dbReference type="EC" id="3.5.1.28"/>
    </reaction>
</comment>
<evidence type="ECO:0000256" key="4">
    <source>
        <dbReference type="SAM" id="SignalP"/>
    </source>
</evidence>
<reference evidence="6 7" key="1">
    <citation type="journal article" date="2013" name="Genome Announc.">
        <title>Genome Sequence of the Obligate Gammaproteobacterial Methanotroph Methylomicrobium album Strain BG8.</title>
        <authorList>
            <person name="Kits K.D."/>
            <person name="Kalyuzhnaya M.G."/>
            <person name="Klotz M.G."/>
            <person name="Jetten M.S."/>
            <person name="Op den Camp H.J."/>
            <person name="Vuilleumier S."/>
            <person name="Bringel F."/>
            <person name="Dispirito A.A."/>
            <person name="Murrell J.C."/>
            <person name="Bruce D."/>
            <person name="Cheng J.F."/>
            <person name="Copeland A."/>
            <person name="Goodwin L."/>
            <person name="Hauser L."/>
            <person name="Lajus A."/>
            <person name="Land M.L."/>
            <person name="Lapidus A."/>
            <person name="Lucas S."/>
            <person name="Medigue C."/>
            <person name="Pitluck S."/>
            <person name="Woyke T."/>
            <person name="Zeytun A."/>
            <person name="Stein L.Y."/>
        </authorList>
    </citation>
    <scope>NUCLEOTIDE SEQUENCE [LARGE SCALE GENOMIC DNA]</scope>
    <source>
        <strain evidence="6 7">BG8</strain>
    </source>
</reference>
<evidence type="ECO:0000259" key="5">
    <source>
        <dbReference type="SMART" id="SM00646"/>
    </source>
</evidence>
<keyword evidence="7" id="KW-1185">Reference proteome</keyword>
<dbReference type="SMART" id="SM00646">
    <property type="entry name" value="Ami_3"/>
    <property type="match status" value="1"/>
</dbReference>
<dbReference type="STRING" id="686340.Metal_2551"/>
<dbReference type="HOGENOM" id="CLU_014322_6_1_6"/>
<dbReference type="GO" id="GO:0009253">
    <property type="term" value="P:peptidoglycan catabolic process"/>
    <property type="evidence" value="ECO:0007669"/>
    <property type="project" value="InterPro"/>
</dbReference>
<evidence type="ECO:0000256" key="3">
    <source>
        <dbReference type="ARBA" id="ARBA00022801"/>
    </source>
</evidence>
<dbReference type="EC" id="3.5.1.28" evidence="2"/>
<feature type="signal peptide" evidence="4">
    <location>
        <begin position="1"/>
        <end position="19"/>
    </location>
</feature>
<dbReference type="PANTHER" id="PTHR30404:SF0">
    <property type="entry name" value="N-ACETYLMURAMOYL-L-ALANINE AMIDASE AMIC"/>
    <property type="match status" value="1"/>
</dbReference>
<evidence type="ECO:0000256" key="1">
    <source>
        <dbReference type="ARBA" id="ARBA00001561"/>
    </source>
</evidence>
<evidence type="ECO:0000256" key="2">
    <source>
        <dbReference type="ARBA" id="ARBA00011901"/>
    </source>
</evidence>
<accession>H8GIS8</accession>
<sequence length="241" mass="26575">MPIQYLLLLCSLLTFPAYAVDVALDVGHSRRNSGVISASGIPEWELNRQLAEEVAGRLEQMNVSYRLIGADGAMEVLTERTDLARHDAFFISLHHDSVQPAWLERADRYSGYALFVSRLNPKIGESLACAKEIGDRLLAAGFKPSLYHAAPIEGENRPFADRSRGIHYYDGLAVLRTARQPAVLIEAGVAVNPEDEIRVTGKAGRARVAEAVSRGVADCLRIIRAHASERSVRNRNKTKTE</sequence>
<dbReference type="Proteomes" id="UP000005090">
    <property type="component" value="Chromosome"/>
</dbReference>
<feature type="domain" description="MurNAc-LAA" evidence="5">
    <location>
        <begin position="81"/>
        <end position="217"/>
    </location>
</feature>
<organism evidence="6 7">
    <name type="scientific">Methylomicrobium album BG8</name>
    <dbReference type="NCBI Taxonomy" id="686340"/>
    <lineage>
        <taxon>Bacteria</taxon>
        <taxon>Pseudomonadati</taxon>
        <taxon>Pseudomonadota</taxon>
        <taxon>Gammaproteobacteria</taxon>
        <taxon>Methylococcales</taxon>
        <taxon>Methylococcaceae</taxon>
        <taxon>Methylomicrobium</taxon>
    </lineage>
</organism>
<dbReference type="InterPro" id="IPR002508">
    <property type="entry name" value="MurNAc-LAA_cat"/>
</dbReference>
<dbReference type="eggNOG" id="COG0860">
    <property type="taxonomic scope" value="Bacteria"/>
</dbReference>
<evidence type="ECO:0000313" key="7">
    <source>
        <dbReference type="Proteomes" id="UP000005090"/>
    </source>
</evidence>
<keyword evidence="4" id="KW-0732">Signal</keyword>
<dbReference type="Pfam" id="PF01520">
    <property type="entry name" value="Amidase_3"/>
    <property type="match status" value="1"/>
</dbReference>
<evidence type="ECO:0000313" key="6">
    <source>
        <dbReference type="EMBL" id="EIC30268.1"/>
    </source>
</evidence>
<dbReference type="InterPro" id="IPR050695">
    <property type="entry name" value="N-acetylmuramoyl_amidase_3"/>
</dbReference>
<gene>
    <name evidence="6" type="ORF">Metal_2551</name>
</gene>
<dbReference type="AlphaFoldDB" id="H8GIS8"/>
<feature type="chain" id="PRO_5003612233" description="N-acetylmuramoyl-L-alanine amidase" evidence="4">
    <location>
        <begin position="20"/>
        <end position="241"/>
    </location>
</feature>
<dbReference type="GO" id="GO:0008745">
    <property type="term" value="F:N-acetylmuramoyl-L-alanine amidase activity"/>
    <property type="evidence" value="ECO:0007669"/>
    <property type="project" value="UniProtKB-EC"/>
</dbReference>
<dbReference type="Gene3D" id="3.40.630.40">
    <property type="entry name" value="Zn-dependent exopeptidases"/>
    <property type="match status" value="1"/>
</dbReference>
<dbReference type="EMBL" id="CM001475">
    <property type="protein sequence ID" value="EIC30268.1"/>
    <property type="molecule type" value="Genomic_DNA"/>
</dbReference>